<dbReference type="OrthoDB" id="9800421at2"/>
<dbReference type="EMBL" id="ATJV01000001">
    <property type="protein sequence ID" value="EPZ17232.1"/>
    <property type="molecule type" value="Genomic_DNA"/>
</dbReference>
<dbReference type="AlphaFoldDB" id="S9ZUM5"/>
<evidence type="ECO:0000313" key="2">
    <source>
        <dbReference type="Proteomes" id="UP000015455"/>
    </source>
</evidence>
<protein>
    <submittedName>
        <fullName evidence="1">Oxidoreductase</fullName>
    </submittedName>
</protein>
<name>S9ZUM5_9RHOO</name>
<dbReference type="Proteomes" id="UP000015455">
    <property type="component" value="Unassembled WGS sequence"/>
</dbReference>
<dbReference type="eggNOG" id="COG3749">
    <property type="taxonomic scope" value="Bacteria"/>
</dbReference>
<sequence length="184" mass="20275">MSEQLIKNGRVVTDPRLIVTLAEGEAPTDIAVPAGPVLVPLAVWQARREELLARARSGELGVWLAAGEDVAALADDVSLLSVIGLQFPKFTDGRSYSAATLLRTRYAYRGELRAIGEVLRDQFNYMTRCGFDALQPRAGRYSDAQLEAALTSIADFTQPYQHSVKDPLPLFRRVSRENSQEVQA</sequence>
<dbReference type="InterPro" id="IPR008318">
    <property type="entry name" value="UCP030820"/>
</dbReference>
<dbReference type="STRING" id="1348657.M622_00255"/>
<dbReference type="PIRSF" id="PIRSF030820">
    <property type="entry name" value="UCP030820"/>
    <property type="match status" value="1"/>
</dbReference>
<organism evidence="1 2">
    <name type="scientific">Thauera terpenica 58Eu</name>
    <dbReference type="NCBI Taxonomy" id="1348657"/>
    <lineage>
        <taxon>Bacteria</taxon>
        <taxon>Pseudomonadati</taxon>
        <taxon>Pseudomonadota</taxon>
        <taxon>Betaproteobacteria</taxon>
        <taxon>Rhodocyclales</taxon>
        <taxon>Zoogloeaceae</taxon>
        <taxon>Thauera</taxon>
    </lineage>
</organism>
<reference evidence="1 2" key="1">
    <citation type="submission" date="2013-06" db="EMBL/GenBank/DDBJ databases">
        <title>Draft genome sequence of Thauera terpenica.</title>
        <authorList>
            <person name="Liu B."/>
            <person name="Frostegard A.H."/>
            <person name="Shapleigh J.P."/>
        </authorList>
    </citation>
    <scope>NUCLEOTIDE SEQUENCE [LARGE SCALE GENOMIC DNA]</scope>
    <source>
        <strain evidence="1 2">58Eu</strain>
    </source>
</reference>
<proteinExistence type="predicted"/>
<dbReference type="Pfam" id="PF06073">
    <property type="entry name" value="DUF934"/>
    <property type="match status" value="1"/>
</dbReference>
<dbReference type="RefSeq" id="WP_021247515.1">
    <property type="nucleotide sequence ID" value="NZ_ATJV01000001.1"/>
</dbReference>
<gene>
    <name evidence="1" type="ORF">M622_00255</name>
</gene>
<accession>S9ZUM5</accession>
<evidence type="ECO:0000313" key="1">
    <source>
        <dbReference type="EMBL" id="EPZ17232.1"/>
    </source>
</evidence>
<comment type="caution">
    <text evidence="1">The sequence shown here is derived from an EMBL/GenBank/DDBJ whole genome shotgun (WGS) entry which is preliminary data.</text>
</comment>
<dbReference type="PATRIC" id="fig|1348657.5.peg.51"/>
<keyword evidence="2" id="KW-1185">Reference proteome</keyword>